<name>A0A2W5F0F1_9PSED</name>
<comment type="caution">
    <text evidence="1">The sequence shown here is derived from an EMBL/GenBank/DDBJ whole genome shotgun (WGS) entry which is preliminary data.</text>
</comment>
<reference evidence="1 2" key="1">
    <citation type="submission" date="2017-08" db="EMBL/GenBank/DDBJ databases">
        <title>Infants hospitalized years apart are colonized by the same room-sourced microbial strains.</title>
        <authorList>
            <person name="Brooks B."/>
            <person name="Olm M.R."/>
            <person name="Firek B.A."/>
            <person name="Baker R."/>
            <person name="Thomas B.C."/>
            <person name="Morowitz M.J."/>
            <person name="Banfield J.F."/>
        </authorList>
    </citation>
    <scope>NUCLEOTIDE SEQUENCE [LARGE SCALE GENOMIC DNA]</scope>
    <source>
        <strain evidence="1">S2_009_000_R2_77</strain>
    </source>
</reference>
<sequence>MTPEDDDAQAARERWLRTLLQRQGLELEPARLAELARAQVLLARYTDFLRQASPVSVRTLGHTHDA</sequence>
<protein>
    <submittedName>
        <fullName evidence="1">Uncharacterized protein</fullName>
    </submittedName>
</protein>
<organism evidence="1 2">
    <name type="scientific">Pseudomonas kuykendallii</name>
    <dbReference type="NCBI Taxonomy" id="1007099"/>
    <lineage>
        <taxon>Bacteria</taxon>
        <taxon>Pseudomonadati</taxon>
        <taxon>Pseudomonadota</taxon>
        <taxon>Gammaproteobacteria</taxon>
        <taxon>Pseudomonadales</taxon>
        <taxon>Pseudomonadaceae</taxon>
        <taxon>Pseudomonas</taxon>
    </lineage>
</organism>
<dbReference type="EMBL" id="QFOH01000004">
    <property type="protein sequence ID" value="PZP25856.1"/>
    <property type="molecule type" value="Genomic_DNA"/>
</dbReference>
<dbReference type="AlphaFoldDB" id="A0A2W5F0F1"/>
<dbReference type="RefSeq" id="WP_273229537.1">
    <property type="nucleotide sequence ID" value="NZ_QFOH01000004.1"/>
</dbReference>
<evidence type="ECO:0000313" key="1">
    <source>
        <dbReference type="EMBL" id="PZP25856.1"/>
    </source>
</evidence>
<evidence type="ECO:0000313" key="2">
    <source>
        <dbReference type="Proteomes" id="UP000249198"/>
    </source>
</evidence>
<accession>A0A2W5F0F1</accession>
<dbReference type="Proteomes" id="UP000249198">
    <property type="component" value="Unassembled WGS sequence"/>
</dbReference>
<gene>
    <name evidence="1" type="ORF">DI599_04375</name>
</gene>
<proteinExistence type="predicted"/>